<evidence type="ECO:0000313" key="5">
    <source>
        <dbReference type="EMBL" id="KAA8499945.1"/>
    </source>
</evidence>
<feature type="domain" description="Protein root UVB sensitive/RUS" evidence="3">
    <location>
        <begin position="142"/>
        <end position="375"/>
    </location>
</feature>
<keyword evidence="6" id="KW-1185">Reference proteome</keyword>
<reference evidence="6" key="1">
    <citation type="journal article" date="2019" name="Nat. Commun.">
        <title>Expansion of phycobilisome linker gene families in mesophilic red algae.</title>
        <authorList>
            <person name="Lee J."/>
            <person name="Kim D."/>
            <person name="Bhattacharya D."/>
            <person name="Yoon H.S."/>
        </authorList>
    </citation>
    <scope>NUCLEOTIDE SEQUENCE [LARGE SCALE GENOMIC DNA]</scope>
    <source>
        <strain evidence="6">CCMP 1328</strain>
    </source>
</reference>
<dbReference type="InterPro" id="IPR006968">
    <property type="entry name" value="RUS_fam"/>
</dbReference>
<feature type="domain" description="Root UVB sensitive protein C-terminal" evidence="4">
    <location>
        <begin position="378"/>
        <end position="475"/>
    </location>
</feature>
<feature type="compositionally biased region" description="Gly residues" evidence="2">
    <location>
        <begin position="68"/>
        <end position="81"/>
    </location>
</feature>
<dbReference type="AlphaFoldDB" id="A0A5J4Z9D4"/>
<dbReference type="Pfam" id="PF24160">
    <property type="entry name" value="UVB_sens_C"/>
    <property type="match status" value="1"/>
</dbReference>
<proteinExistence type="inferred from homology"/>
<dbReference type="OrthoDB" id="364779at2759"/>
<accession>A0A5J4Z9D4</accession>
<comment type="similarity">
    <text evidence="1">Belongs to the RUS1 family.</text>
</comment>
<comment type="caution">
    <text evidence="5">The sequence shown here is derived from an EMBL/GenBank/DDBJ whole genome shotgun (WGS) entry which is preliminary data.</text>
</comment>
<evidence type="ECO:0000256" key="1">
    <source>
        <dbReference type="ARBA" id="ARBA00007558"/>
    </source>
</evidence>
<gene>
    <name evidence="5" type="ORF">FVE85_7530</name>
</gene>
<organism evidence="5 6">
    <name type="scientific">Porphyridium purpureum</name>
    <name type="common">Red alga</name>
    <name type="synonym">Porphyridium cruentum</name>
    <dbReference type="NCBI Taxonomy" id="35688"/>
    <lineage>
        <taxon>Eukaryota</taxon>
        <taxon>Rhodophyta</taxon>
        <taxon>Bangiophyceae</taxon>
        <taxon>Porphyridiales</taxon>
        <taxon>Porphyridiaceae</taxon>
        <taxon>Porphyridium</taxon>
    </lineage>
</organism>
<feature type="region of interest" description="Disordered" evidence="2">
    <location>
        <begin position="61"/>
        <end position="97"/>
    </location>
</feature>
<dbReference type="Proteomes" id="UP000324585">
    <property type="component" value="Unassembled WGS sequence"/>
</dbReference>
<dbReference type="PANTHER" id="PTHR12770">
    <property type="entry name" value="RUS1 FAMILY PROTEIN C16ORF58"/>
    <property type="match status" value="1"/>
</dbReference>
<sequence>MDASLAFAAYLPWRRSTQITPLRTGGDVASFVRSPKTGVMMRCQSKYVIGSRGFRRGGSRACIDDGEGGGGGGGSRRGGGRILFDDDNDGDDDGPGEFNARSMLMSVALISEVQGALRTEYVEQADGSLSKTKHRRNNTDWRITEELLLFFLPEGFPDSVGESYLEYSTWRGLQNIISAMTAVLSTHALLTAVGVGSGTAAGVAAATNWVLKDGIGQIGKLITARMGFQFDADPKFWRLFSDILFDAGLSMEILTPLFPNYFLLLAAVGNFTKSVSMTIGMSCRNSVLTTFVKRENLGEISAKNDAQNTITNLTGTGLGIGLANMLPKRPSAHLATFLGLTAIYSFFNYLSMKSVRLQTLNRQRLALALDTWVRAGEIPAPSEVNKYEVIIPFKRKMLVDSPPLHFGVSLNVLCENNAATLKRLRNMYKNEKYMLCLDSKGRIQVALHADAQHSDQLLAMLHVAYIRRKLITKRNAEQCADCAPWTAFFQRQCRLPAGWLQKNISEHERHLFEKQGLEYAKKHLSSVKGKLEDLDYHTKTLLLAPERFRADW</sequence>
<evidence type="ECO:0000256" key="2">
    <source>
        <dbReference type="SAM" id="MobiDB-lite"/>
    </source>
</evidence>
<dbReference type="InterPro" id="IPR054549">
    <property type="entry name" value="UVB_sens_RUS_dom"/>
</dbReference>
<feature type="compositionally biased region" description="Acidic residues" evidence="2">
    <location>
        <begin position="85"/>
        <end position="95"/>
    </location>
</feature>
<evidence type="ECO:0000259" key="3">
    <source>
        <dbReference type="Pfam" id="PF04884"/>
    </source>
</evidence>
<protein>
    <submittedName>
        <fullName evidence="5">Protein root UVB sensitive 1, chloroplastic</fullName>
    </submittedName>
</protein>
<evidence type="ECO:0000259" key="4">
    <source>
        <dbReference type="Pfam" id="PF24160"/>
    </source>
</evidence>
<dbReference type="PANTHER" id="PTHR12770:SF22">
    <property type="entry name" value="PROTEIN ROOT UVB SENSITIVE 1, CHLOROPLASTIC"/>
    <property type="match status" value="1"/>
</dbReference>
<dbReference type="Pfam" id="PF04884">
    <property type="entry name" value="UVB_sens_prot"/>
    <property type="match status" value="1"/>
</dbReference>
<dbReference type="EMBL" id="VRMN01000001">
    <property type="protein sequence ID" value="KAA8499945.1"/>
    <property type="molecule type" value="Genomic_DNA"/>
</dbReference>
<name>A0A5J4Z9D4_PORPP</name>
<dbReference type="OMA" id="YCERIVT"/>
<dbReference type="InterPro" id="IPR055412">
    <property type="entry name" value="UVB_sens_C"/>
</dbReference>
<evidence type="ECO:0000313" key="6">
    <source>
        <dbReference type="Proteomes" id="UP000324585"/>
    </source>
</evidence>